<evidence type="ECO:0000259" key="2">
    <source>
        <dbReference type="Pfam" id="PF01145"/>
    </source>
</evidence>
<dbReference type="RefSeq" id="WP_348759822.1">
    <property type="nucleotide sequence ID" value="NZ_OZ026884.1"/>
</dbReference>
<proteinExistence type="predicted"/>
<dbReference type="SUPFAM" id="SSF117892">
    <property type="entry name" value="Band 7/SPFH domain"/>
    <property type="match status" value="1"/>
</dbReference>
<comment type="subcellular location">
    <subcellularLocation>
        <location evidence="1">Membrane</location>
        <topology evidence="1">Single-pass membrane protein</topology>
    </subcellularLocation>
</comment>
<dbReference type="Gene3D" id="3.30.479.30">
    <property type="entry name" value="Band 7 domain"/>
    <property type="match status" value="1"/>
</dbReference>
<evidence type="ECO:0000313" key="3">
    <source>
        <dbReference type="EMBL" id="CAL1240336.1"/>
    </source>
</evidence>
<keyword evidence="3" id="KW-0645">Protease</keyword>
<accession>A0ABP1C7W6</accession>
<feature type="domain" description="Band 7" evidence="2">
    <location>
        <begin position="2"/>
        <end position="57"/>
    </location>
</feature>
<keyword evidence="4" id="KW-1185">Reference proteome</keyword>
<keyword evidence="3" id="KW-0378">Hydrolase</keyword>
<dbReference type="EMBL" id="OZ026884">
    <property type="protein sequence ID" value="CAL1240336.1"/>
    <property type="molecule type" value="Genomic_DNA"/>
</dbReference>
<sequence>MIRFSKYTATLTPGLNVIVPIIDQVGARINRMEQVLDVPSQEVITKGNATVRVDGVVLKVKKLG</sequence>
<protein>
    <submittedName>
        <fullName evidence="3">Stomatin/prohibitin-family membrane protease subunit YbbK</fullName>
    </submittedName>
</protein>
<dbReference type="GO" id="GO:0008233">
    <property type="term" value="F:peptidase activity"/>
    <property type="evidence" value="ECO:0007669"/>
    <property type="project" value="UniProtKB-KW"/>
</dbReference>
<evidence type="ECO:0000313" key="4">
    <source>
        <dbReference type="Proteomes" id="UP001497493"/>
    </source>
</evidence>
<dbReference type="Pfam" id="PF01145">
    <property type="entry name" value="Band_7"/>
    <property type="match status" value="1"/>
</dbReference>
<dbReference type="InterPro" id="IPR001107">
    <property type="entry name" value="Band_7"/>
</dbReference>
<dbReference type="Proteomes" id="UP001497493">
    <property type="component" value="Chromosome"/>
</dbReference>
<organism evidence="3 4">
    <name type="scientific">Candidatus Methylocalor cossyra</name>
    <dbReference type="NCBI Taxonomy" id="3108543"/>
    <lineage>
        <taxon>Bacteria</taxon>
        <taxon>Pseudomonadati</taxon>
        <taxon>Pseudomonadota</taxon>
        <taxon>Gammaproteobacteria</taxon>
        <taxon>Methylococcales</taxon>
        <taxon>Methylococcaceae</taxon>
        <taxon>Candidatus Methylocalor</taxon>
    </lineage>
</organism>
<gene>
    <name evidence="3" type="ORF">MECH1_V1_1560</name>
</gene>
<reference evidence="3 4" key="1">
    <citation type="submission" date="2024-04" db="EMBL/GenBank/DDBJ databases">
        <authorList>
            <person name="Cremers G."/>
        </authorList>
    </citation>
    <scope>NUCLEOTIDE SEQUENCE [LARGE SCALE GENOMIC DNA]</scope>
    <source>
        <strain evidence="3">MeCH1-AG</strain>
    </source>
</reference>
<dbReference type="InterPro" id="IPR036013">
    <property type="entry name" value="Band_7/SPFH_dom_sf"/>
</dbReference>
<name>A0ABP1C7W6_9GAMM</name>
<evidence type="ECO:0000256" key="1">
    <source>
        <dbReference type="ARBA" id="ARBA00004167"/>
    </source>
</evidence>
<dbReference type="GO" id="GO:0006508">
    <property type="term" value="P:proteolysis"/>
    <property type="evidence" value="ECO:0007669"/>
    <property type="project" value="UniProtKB-KW"/>
</dbReference>